<proteinExistence type="predicted"/>
<dbReference type="EMBL" id="AGRJ01000188">
    <property type="protein sequence ID" value="EHO50265.1"/>
    <property type="molecule type" value="Genomic_DNA"/>
</dbReference>
<keyword evidence="1" id="KW-0812">Transmembrane</keyword>
<protein>
    <submittedName>
        <fullName evidence="2">Uncharacterized protein</fullName>
    </submittedName>
</protein>
<evidence type="ECO:0000256" key="1">
    <source>
        <dbReference type="SAM" id="Phobius"/>
    </source>
</evidence>
<reference evidence="2 3" key="1">
    <citation type="submission" date="2011-09" db="EMBL/GenBank/DDBJ databases">
        <authorList>
            <person name="Weinstock G."/>
            <person name="Sodergren E."/>
            <person name="Clifton S."/>
            <person name="Fulton L."/>
            <person name="Fulton B."/>
            <person name="Courtney L."/>
            <person name="Fronick C."/>
            <person name="Harrison M."/>
            <person name="Strong C."/>
            <person name="Farmer C."/>
            <person name="Delahaunty K."/>
            <person name="Markovic C."/>
            <person name="Hall O."/>
            <person name="Minx P."/>
            <person name="Tomlinson C."/>
            <person name="Mitreva M."/>
            <person name="Hou S."/>
            <person name="Chen J."/>
            <person name="Wollam A."/>
            <person name="Pepin K.H."/>
            <person name="Johnson M."/>
            <person name="Bhonagiri V."/>
            <person name="Zhang X."/>
            <person name="Suruliraj S."/>
            <person name="Warren W."/>
            <person name="Chinwalla A."/>
            <person name="Mardis E.R."/>
            <person name="Wilson R.K."/>
        </authorList>
    </citation>
    <scope>NUCLEOTIDE SEQUENCE [LARGE SCALE GENOMIC DNA]</scope>
    <source>
        <strain evidence="2 3">F0435</strain>
    </source>
</reference>
<dbReference type="PATRIC" id="fig|797516.3.peg.1893"/>
<keyword evidence="1" id="KW-0472">Membrane</keyword>
<organism evidence="2 3">
    <name type="scientific">Lentilactobacillus kisonensis F0435</name>
    <dbReference type="NCBI Taxonomy" id="797516"/>
    <lineage>
        <taxon>Bacteria</taxon>
        <taxon>Bacillati</taxon>
        <taxon>Bacillota</taxon>
        <taxon>Bacilli</taxon>
        <taxon>Lactobacillales</taxon>
        <taxon>Lactobacillaceae</taxon>
        <taxon>Lentilactobacillus</taxon>
    </lineage>
</organism>
<dbReference type="HOGENOM" id="CLU_3253229_0_0_9"/>
<evidence type="ECO:0000313" key="3">
    <source>
        <dbReference type="Proteomes" id="UP000005025"/>
    </source>
</evidence>
<gene>
    <name evidence="2" type="ORF">HMPREF9104_02116</name>
</gene>
<sequence>MNKLPQSAIAFKYYYLTFVNGVGGMLGGLWFERENYFQVVAG</sequence>
<evidence type="ECO:0000313" key="2">
    <source>
        <dbReference type="EMBL" id="EHO50265.1"/>
    </source>
</evidence>
<feature type="transmembrane region" description="Helical" evidence="1">
    <location>
        <begin position="12"/>
        <end position="31"/>
    </location>
</feature>
<dbReference type="STRING" id="797516.HMPREF9104_02116"/>
<name>H1LHM5_9LACO</name>
<accession>H1LHM5</accession>
<keyword evidence="1" id="KW-1133">Transmembrane helix</keyword>
<dbReference type="Proteomes" id="UP000005025">
    <property type="component" value="Unassembled WGS sequence"/>
</dbReference>
<dbReference type="AlphaFoldDB" id="H1LHM5"/>
<comment type="caution">
    <text evidence="2">The sequence shown here is derived from an EMBL/GenBank/DDBJ whole genome shotgun (WGS) entry which is preliminary data.</text>
</comment>